<accession>A0A366I8W8</accession>
<keyword evidence="4 6" id="KW-1133">Transmembrane helix</keyword>
<feature type="domain" description="PhoU" evidence="7">
    <location>
        <begin position="456"/>
        <end position="532"/>
    </location>
</feature>
<keyword evidence="5 6" id="KW-0472">Membrane</keyword>
<dbReference type="Pfam" id="PF01895">
    <property type="entry name" value="PhoU"/>
    <property type="match status" value="2"/>
</dbReference>
<protein>
    <submittedName>
        <fullName evidence="8">Phosphate:Na+ symporter</fullName>
    </submittedName>
</protein>
<evidence type="ECO:0000256" key="3">
    <source>
        <dbReference type="ARBA" id="ARBA00022692"/>
    </source>
</evidence>
<evidence type="ECO:0000313" key="9">
    <source>
        <dbReference type="Proteomes" id="UP000253490"/>
    </source>
</evidence>
<dbReference type="Pfam" id="PF02690">
    <property type="entry name" value="Na_Pi_cotrans"/>
    <property type="match status" value="2"/>
</dbReference>
<gene>
    <name evidence="8" type="ORF">DES36_10686</name>
</gene>
<keyword evidence="2" id="KW-1003">Cell membrane</keyword>
<evidence type="ECO:0000313" key="8">
    <source>
        <dbReference type="EMBL" id="RBP65975.1"/>
    </source>
</evidence>
<dbReference type="Gene3D" id="1.20.58.220">
    <property type="entry name" value="Phosphate transport system protein phou homolog 2, domain 2"/>
    <property type="match status" value="1"/>
</dbReference>
<dbReference type="InterPro" id="IPR003841">
    <property type="entry name" value="Na/Pi_transpt"/>
</dbReference>
<feature type="transmembrane region" description="Helical" evidence="6">
    <location>
        <begin position="172"/>
        <end position="190"/>
    </location>
</feature>
<feature type="transmembrane region" description="Helical" evidence="6">
    <location>
        <begin position="134"/>
        <end position="152"/>
    </location>
</feature>
<organism evidence="8 9">
    <name type="scientific">Alkalibaculum bacchi</name>
    <dbReference type="NCBI Taxonomy" id="645887"/>
    <lineage>
        <taxon>Bacteria</taxon>
        <taxon>Bacillati</taxon>
        <taxon>Bacillota</taxon>
        <taxon>Clostridia</taxon>
        <taxon>Eubacteriales</taxon>
        <taxon>Eubacteriaceae</taxon>
        <taxon>Alkalibaculum</taxon>
    </lineage>
</organism>
<dbReference type="Proteomes" id="UP000253490">
    <property type="component" value="Unassembled WGS sequence"/>
</dbReference>
<name>A0A366I8W8_9FIRM</name>
<dbReference type="InterPro" id="IPR026022">
    <property type="entry name" value="PhoU_dom"/>
</dbReference>
<feature type="transmembrane region" description="Helical" evidence="6">
    <location>
        <begin position="197"/>
        <end position="219"/>
    </location>
</feature>
<dbReference type="NCBIfam" id="NF037997">
    <property type="entry name" value="Na_Pi_symport"/>
    <property type="match status" value="1"/>
</dbReference>
<sequence length="545" mass="59791">MIEFIFGLIGGTALLMYGVDMMGDGLERASGKLMKKILSVLTGNIWSAFFVGIATTVLVQSSTAITVLTVGFVNSGLMNLSQAIGIIYGANIGTTVTAQLMAFSFKFKLTEIALPVLGLGFAISYFAKKDVIKNIGSAIMGFGIMFLGLKILNSGVPFIQESESIRLFFQDYASITIIGIILGAVATALVHSSSATVGLVLMLGQAGVITLPGAIAIMLGDNIGTCITAQLASATGNINARRTAWAHTLYNIIGVAICAILIGPFINLIEFFTQIMYGSSEIGLQIANSHTVFNVVSALVFLPFHKVYVTFLEKIIVDKNEDTFEHLDKNLLTSPVAAFQATLQETLRALDIVKHMIDKSLTALYENSMKCLDEINKDEDILNKIQIDITSFVVDISKQGLTNQYSAMIPAFINSINNIERVGDRTIEYLKNISTKVDKQLPFSELSQKEIDVYKNILTTMISITIDSIENRDYSKVDEMKRLEDQADSFYNALLDNHIKRLENDICNVESGAIFVDLIGHMERMADHLYKVYMTLVDENLLSHL</sequence>
<feature type="transmembrane region" description="Helical" evidence="6">
    <location>
        <begin position="249"/>
        <end position="269"/>
    </location>
</feature>
<evidence type="ECO:0000259" key="7">
    <source>
        <dbReference type="Pfam" id="PF01895"/>
    </source>
</evidence>
<evidence type="ECO:0000256" key="4">
    <source>
        <dbReference type="ARBA" id="ARBA00022989"/>
    </source>
</evidence>
<keyword evidence="3 6" id="KW-0812">Transmembrane</keyword>
<dbReference type="InterPro" id="IPR004633">
    <property type="entry name" value="NaPi_cotrn-rel/YqeW-like"/>
</dbReference>
<feature type="domain" description="PhoU" evidence="7">
    <location>
        <begin position="348"/>
        <end position="426"/>
    </location>
</feature>
<dbReference type="SUPFAM" id="SSF109755">
    <property type="entry name" value="PhoU-like"/>
    <property type="match status" value="1"/>
</dbReference>
<evidence type="ECO:0000256" key="1">
    <source>
        <dbReference type="ARBA" id="ARBA00004651"/>
    </source>
</evidence>
<feature type="transmembrane region" description="Helical" evidence="6">
    <location>
        <begin position="109"/>
        <end position="127"/>
    </location>
</feature>
<dbReference type="NCBIfam" id="TIGR00704">
    <property type="entry name" value="NaPi_cotrn_rel"/>
    <property type="match status" value="1"/>
</dbReference>
<comment type="subcellular location">
    <subcellularLocation>
        <location evidence="1">Cell membrane</location>
        <topology evidence="1">Multi-pass membrane protein</topology>
    </subcellularLocation>
</comment>
<dbReference type="EMBL" id="QNRX01000006">
    <property type="protein sequence ID" value="RBP65975.1"/>
    <property type="molecule type" value="Genomic_DNA"/>
</dbReference>
<comment type="caution">
    <text evidence="8">The sequence shown here is derived from an EMBL/GenBank/DDBJ whole genome shotgun (WGS) entry which is preliminary data.</text>
</comment>
<dbReference type="GO" id="GO:0044341">
    <property type="term" value="P:sodium-dependent phosphate transport"/>
    <property type="evidence" value="ECO:0007669"/>
    <property type="project" value="InterPro"/>
</dbReference>
<evidence type="ECO:0000256" key="6">
    <source>
        <dbReference type="SAM" id="Phobius"/>
    </source>
</evidence>
<evidence type="ECO:0000256" key="2">
    <source>
        <dbReference type="ARBA" id="ARBA00022475"/>
    </source>
</evidence>
<dbReference type="PANTHER" id="PTHR10010:SF46">
    <property type="entry name" value="SODIUM-DEPENDENT PHOSPHATE TRANSPORT PROTEIN 2B"/>
    <property type="match status" value="1"/>
</dbReference>
<dbReference type="RefSeq" id="WP_113920305.1">
    <property type="nucleotide sequence ID" value="NZ_QNRX01000006.1"/>
</dbReference>
<dbReference type="GO" id="GO:0005886">
    <property type="term" value="C:plasma membrane"/>
    <property type="evidence" value="ECO:0007669"/>
    <property type="project" value="UniProtKB-SubCell"/>
</dbReference>
<proteinExistence type="predicted"/>
<dbReference type="PANTHER" id="PTHR10010">
    <property type="entry name" value="SOLUTE CARRIER FAMILY 34 SODIUM PHOSPHATE , MEMBER 2-RELATED"/>
    <property type="match status" value="1"/>
</dbReference>
<dbReference type="GO" id="GO:0005436">
    <property type="term" value="F:sodium:phosphate symporter activity"/>
    <property type="evidence" value="ECO:0007669"/>
    <property type="project" value="InterPro"/>
</dbReference>
<dbReference type="AlphaFoldDB" id="A0A366I8W8"/>
<dbReference type="OrthoDB" id="9763003at2"/>
<evidence type="ECO:0000256" key="5">
    <source>
        <dbReference type="ARBA" id="ARBA00023136"/>
    </source>
</evidence>
<dbReference type="InterPro" id="IPR038078">
    <property type="entry name" value="PhoU-like_sf"/>
</dbReference>
<feature type="transmembrane region" description="Helical" evidence="6">
    <location>
        <begin position="45"/>
        <end position="73"/>
    </location>
</feature>
<reference evidence="8 9" key="1">
    <citation type="submission" date="2018-06" db="EMBL/GenBank/DDBJ databases">
        <title>Genomic Encyclopedia of Type Strains, Phase IV (KMG-IV): sequencing the most valuable type-strain genomes for metagenomic binning, comparative biology and taxonomic classification.</title>
        <authorList>
            <person name="Goeker M."/>
        </authorList>
    </citation>
    <scope>NUCLEOTIDE SEQUENCE [LARGE SCALE GENOMIC DNA]</scope>
    <source>
        <strain evidence="8 9">DSM 22112</strain>
    </source>
</reference>
<keyword evidence="9" id="KW-1185">Reference proteome</keyword>